<dbReference type="Proteomes" id="UP000231282">
    <property type="component" value="Unassembled WGS sequence"/>
</dbReference>
<evidence type="ECO:0000313" key="2">
    <source>
        <dbReference type="Proteomes" id="UP000231282"/>
    </source>
</evidence>
<dbReference type="Gene3D" id="1.10.10.10">
    <property type="entry name" value="Winged helix-like DNA-binding domain superfamily/Winged helix DNA-binding domain"/>
    <property type="match status" value="1"/>
</dbReference>
<accession>A0A2H0WTH4</accession>
<protein>
    <submittedName>
        <fullName evidence="1">Uncharacterized protein</fullName>
    </submittedName>
</protein>
<dbReference type="InterPro" id="IPR036388">
    <property type="entry name" value="WH-like_DNA-bd_sf"/>
</dbReference>
<dbReference type="AlphaFoldDB" id="A0A2H0WTH4"/>
<sequence length="222" mass="26030">MAKLKEHQKAIKLRKQGKSYSQIKKELNVSKSTLSLWLRGYPLSEERVRTLRDLSGVRIEKFRKTMQAKKDKRLAVCYDEEKKKLLPLSWKELLLAGLFLYWGEGVKSLTSSVSLNNTDPEIVKFFTYWLTKILRIPKGKIKIYVHLYQDMNIKRELDFWSKELNISRSQFAKPYIKKSKRENLTHKGFGHGTCGVCVGNVRLKERIIMSLKATADYYNHRA</sequence>
<gene>
    <name evidence="1" type="ORF">COT63_01025</name>
</gene>
<comment type="caution">
    <text evidence="1">The sequence shown here is derived from an EMBL/GenBank/DDBJ whole genome shotgun (WGS) entry which is preliminary data.</text>
</comment>
<name>A0A2H0WTH4_9BACT</name>
<dbReference type="Pfam" id="PF13384">
    <property type="entry name" value="HTH_23"/>
    <property type="match status" value="1"/>
</dbReference>
<evidence type="ECO:0000313" key="1">
    <source>
        <dbReference type="EMBL" id="PIS15238.1"/>
    </source>
</evidence>
<dbReference type="EMBL" id="PEZH01000018">
    <property type="protein sequence ID" value="PIS15238.1"/>
    <property type="molecule type" value="Genomic_DNA"/>
</dbReference>
<proteinExistence type="predicted"/>
<reference evidence="2" key="1">
    <citation type="submission" date="2017-09" db="EMBL/GenBank/DDBJ databases">
        <title>Depth-based differentiation of microbial function through sediment-hosted aquifers and enrichment of novel symbionts in the deep terrestrial subsurface.</title>
        <authorList>
            <person name="Probst A.J."/>
            <person name="Ladd B."/>
            <person name="Jarett J.K."/>
            <person name="Geller-Mcgrath D.E."/>
            <person name="Sieber C.M.K."/>
            <person name="Emerson J.B."/>
            <person name="Anantharaman K."/>
            <person name="Thomas B.C."/>
            <person name="Malmstrom R."/>
            <person name="Stieglmeier M."/>
            <person name="Klingl A."/>
            <person name="Woyke T."/>
            <person name="Ryan C.M."/>
            <person name="Banfield J.F."/>
        </authorList>
    </citation>
    <scope>NUCLEOTIDE SEQUENCE [LARGE SCALE GENOMIC DNA]</scope>
</reference>
<organism evidence="1 2">
    <name type="scientific">Candidatus Shapirobacteria bacterium CG09_land_8_20_14_0_10_38_17</name>
    <dbReference type="NCBI Taxonomy" id="1974884"/>
    <lineage>
        <taxon>Bacteria</taxon>
        <taxon>Candidatus Shapironibacteriota</taxon>
    </lineage>
</organism>